<dbReference type="AlphaFoldDB" id="A0A0A8ZPM2"/>
<protein>
    <submittedName>
        <fullName evidence="2">Uncharacterized protein</fullName>
    </submittedName>
</protein>
<reference evidence="2" key="2">
    <citation type="journal article" date="2015" name="Data Brief">
        <title>Shoot transcriptome of the giant reed, Arundo donax.</title>
        <authorList>
            <person name="Barrero R.A."/>
            <person name="Guerrero F.D."/>
            <person name="Moolhuijzen P."/>
            <person name="Goolsby J.A."/>
            <person name="Tidwell J."/>
            <person name="Bellgard S.E."/>
            <person name="Bellgard M.I."/>
        </authorList>
    </citation>
    <scope>NUCLEOTIDE SEQUENCE</scope>
    <source>
        <tissue evidence="2">Shoot tissue taken approximately 20 cm above the soil surface</tissue>
    </source>
</reference>
<accession>A0A0A8ZPM2</accession>
<evidence type="ECO:0000313" key="2">
    <source>
        <dbReference type="EMBL" id="JAD39598.1"/>
    </source>
</evidence>
<feature type="region of interest" description="Disordered" evidence="1">
    <location>
        <begin position="1"/>
        <end position="24"/>
    </location>
</feature>
<evidence type="ECO:0000256" key="1">
    <source>
        <dbReference type="SAM" id="MobiDB-lite"/>
    </source>
</evidence>
<proteinExistence type="predicted"/>
<organism evidence="2">
    <name type="scientific">Arundo donax</name>
    <name type="common">Giant reed</name>
    <name type="synonym">Donax arundinaceus</name>
    <dbReference type="NCBI Taxonomy" id="35708"/>
    <lineage>
        <taxon>Eukaryota</taxon>
        <taxon>Viridiplantae</taxon>
        <taxon>Streptophyta</taxon>
        <taxon>Embryophyta</taxon>
        <taxon>Tracheophyta</taxon>
        <taxon>Spermatophyta</taxon>
        <taxon>Magnoliopsida</taxon>
        <taxon>Liliopsida</taxon>
        <taxon>Poales</taxon>
        <taxon>Poaceae</taxon>
        <taxon>PACMAD clade</taxon>
        <taxon>Arundinoideae</taxon>
        <taxon>Arundineae</taxon>
        <taxon>Arundo</taxon>
    </lineage>
</organism>
<sequence length="24" mass="2674">MADGNISIGWVREPLPPHSKEQVI</sequence>
<name>A0A0A8ZPM2_ARUDO</name>
<dbReference type="EMBL" id="GBRH01258297">
    <property type="protein sequence ID" value="JAD39598.1"/>
    <property type="molecule type" value="Transcribed_RNA"/>
</dbReference>
<reference evidence="2" key="1">
    <citation type="submission" date="2014-09" db="EMBL/GenBank/DDBJ databases">
        <authorList>
            <person name="Magalhaes I.L.F."/>
            <person name="Oliveira U."/>
            <person name="Santos F.R."/>
            <person name="Vidigal T.H.D.A."/>
            <person name="Brescovit A.D."/>
            <person name="Santos A.J."/>
        </authorList>
    </citation>
    <scope>NUCLEOTIDE SEQUENCE</scope>
    <source>
        <tissue evidence="2">Shoot tissue taken approximately 20 cm above the soil surface</tissue>
    </source>
</reference>